<protein>
    <submittedName>
        <fullName evidence="1">Uncharacterized protein</fullName>
    </submittedName>
</protein>
<proteinExistence type="predicted"/>
<reference evidence="1" key="1">
    <citation type="submission" date="2021-03" db="EMBL/GenBank/DDBJ databases">
        <authorList>
            <person name="Tran Van P."/>
        </authorList>
    </citation>
    <scope>NUCLEOTIDE SEQUENCE</scope>
</reference>
<accession>A0ABN7PBQ0</accession>
<evidence type="ECO:0000313" key="2">
    <source>
        <dbReference type="Proteomes" id="UP001153148"/>
    </source>
</evidence>
<dbReference type="Proteomes" id="UP001153148">
    <property type="component" value="Unassembled WGS sequence"/>
</dbReference>
<comment type="caution">
    <text evidence="1">The sequence shown here is derived from an EMBL/GenBank/DDBJ whole genome shotgun (WGS) entry which is preliminary data.</text>
</comment>
<gene>
    <name evidence="1" type="ORF">TPAB3V08_LOCUS12147</name>
</gene>
<evidence type="ECO:0000313" key="1">
    <source>
        <dbReference type="EMBL" id="CAG2065203.1"/>
    </source>
</evidence>
<dbReference type="EMBL" id="CAJPIN010040818">
    <property type="protein sequence ID" value="CAG2065203.1"/>
    <property type="molecule type" value="Genomic_DNA"/>
</dbReference>
<name>A0ABN7PBQ0_TIMPD</name>
<organism evidence="1 2">
    <name type="scientific">Timema podura</name>
    <name type="common">Walking stick</name>
    <dbReference type="NCBI Taxonomy" id="61482"/>
    <lineage>
        <taxon>Eukaryota</taxon>
        <taxon>Metazoa</taxon>
        <taxon>Ecdysozoa</taxon>
        <taxon>Arthropoda</taxon>
        <taxon>Hexapoda</taxon>
        <taxon>Insecta</taxon>
        <taxon>Pterygota</taxon>
        <taxon>Neoptera</taxon>
        <taxon>Polyneoptera</taxon>
        <taxon>Phasmatodea</taxon>
        <taxon>Timematodea</taxon>
        <taxon>Timematoidea</taxon>
        <taxon>Timematidae</taxon>
        <taxon>Timema</taxon>
    </lineage>
</organism>
<sequence length="67" mass="7204">MYPNLGGEGVEINLRPPHHTRLGLELESPRAALGGRGGRGGDVVVETHVHPLFENLLNPPPPYVLSC</sequence>
<keyword evidence="2" id="KW-1185">Reference proteome</keyword>